<keyword evidence="5" id="KW-1185">Reference proteome</keyword>
<dbReference type="PROSITE" id="PS50977">
    <property type="entry name" value="HTH_TETR_2"/>
    <property type="match status" value="1"/>
</dbReference>
<evidence type="ECO:0000313" key="5">
    <source>
        <dbReference type="Proteomes" id="UP001597018"/>
    </source>
</evidence>
<protein>
    <submittedName>
        <fullName evidence="4">TetR/AcrR family transcriptional regulator</fullName>
    </submittedName>
</protein>
<organism evidence="4 5">
    <name type="scientific">Saccharopolyspora rosea</name>
    <dbReference type="NCBI Taxonomy" id="524884"/>
    <lineage>
        <taxon>Bacteria</taxon>
        <taxon>Bacillati</taxon>
        <taxon>Actinomycetota</taxon>
        <taxon>Actinomycetes</taxon>
        <taxon>Pseudonocardiales</taxon>
        <taxon>Pseudonocardiaceae</taxon>
        <taxon>Saccharopolyspora</taxon>
    </lineage>
</organism>
<sequence length="205" mass="22351">MSRRLAVDGPAEADTRARLLVVAERLLLESGYDRVSVRAINTAAGMNPAAVHYHFGSKDGVVAALLEERLAPLWQDQLDSLAQRRKRGWVPEVAELVDVVLAPLRALAADPTGRLHLHLLARVVLGGRRLAWTSRWFGLSAWAELLRAARPDLSEDEARLRWRFAFGLVLQSCGNPLGDTPISTEVPVEALRGFVVAGLDAGSPP</sequence>
<reference evidence="5" key="1">
    <citation type="journal article" date="2019" name="Int. J. Syst. Evol. Microbiol.">
        <title>The Global Catalogue of Microorganisms (GCM) 10K type strain sequencing project: providing services to taxonomists for standard genome sequencing and annotation.</title>
        <authorList>
            <consortium name="The Broad Institute Genomics Platform"/>
            <consortium name="The Broad Institute Genome Sequencing Center for Infectious Disease"/>
            <person name="Wu L."/>
            <person name="Ma J."/>
        </authorList>
    </citation>
    <scope>NUCLEOTIDE SEQUENCE [LARGE SCALE GENOMIC DNA]</scope>
    <source>
        <strain evidence="5">CCUG 56401</strain>
    </source>
</reference>
<gene>
    <name evidence="4" type="ORF">ACFQ16_07080</name>
</gene>
<comment type="caution">
    <text evidence="4">The sequence shown here is derived from an EMBL/GenBank/DDBJ whole genome shotgun (WGS) entry which is preliminary data.</text>
</comment>
<evidence type="ECO:0000259" key="3">
    <source>
        <dbReference type="PROSITE" id="PS50977"/>
    </source>
</evidence>
<name>A0ABW3FLW1_9PSEU</name>
<evidence type="ECO:0000313" key="4">
    <source>
        <dbReference type="EMBL" id="MFD0919501.1"/>
    </source>
</evidence>
<accession>A0ABW3FLW1</accession>
<feature type="DNA-binding region" description="H-T-H motif" evidence="2">
    <location>
        <begin position="36"/>
        <end position="55"/>
    </location>
</feature>
<dbReference type="Gene3D" id="1.10.357.10">
    <property type="entry name" value="Tetracycline Repressor, domain 2"/>
    <property type="match status" value="1"/>
</dbReference>
<dbReference type="Proteomes" id="UP001597018">
    <property type="component" value="Unassembled WGS sequence"/>
</dbReference>
<dbReference type="RefSeq" id="WP_263252662.1">
    <property type="nucleotide sequence ID" value="NZ_BAABLT010000001.1"/>
</dbReference>
<evidence type="ECO:0000256" key="2">
    <source>
        <dbReference type="PROSITE-ProRule" id="PRU00335"/>
    </source>
</evidence>
<dbReference type="SUPFAM" id="SSF46689">
    <property type="entry name" value="Homeodomain-like"/>
    <property type="match status" value="1"/>
</dbReference>
<proteinExistence type="predicted"/>
<dbReference type="SUPFAM" id="SSF48498">
    <property type="entry name" value="Tetracyclin repressor-like, C-terminal domain"/>
    <property type="match status" value="1"/>
</dbReference>
<dbReference type="EMBL" id="JBHTIW010000003">
    <property type="protein sequence ID" value="MFD0919501.1"/>
    <property type="molecule type" value="Genomic_DNA"/>
</dbReference>
<dbReference type="Pfam" id="PF00440">
    <property type="entry name" value="TetR_N"/>
    <property type="match status" value="1"/>
</dbReference>
<dbReference type="PRINTS" id="PR00455">
    <property type="entry name" value="HTHTETR"/>
</dbReference>
<dbReference type="InterPro" id="IPR001647">
    <property type="entry name" value="HTH_TetR"/>
</dbReference>
<dbReference type="PANTHER" id="PTHR30055:SF235">
    <property type="entry name" value="TRANSCRIPTIONAL REGULATORY PROTEIN"/>
    <property type="match status" value="1"/>
</dbReference>
<dbReference type="InterPro" id="IPR009057">
    <property type="entry name" value="Homeodomain-like_sf"/>
</dbReference>
<keyword evidence="1 2" id="KW-0238">DNA-binding</keyword>
<feature type="domain" description="HTH tetR-type" evidence="3">
    <location>
        <begin position="13"/>
        <end position="73"/>
    </location>
</feature>
<evidence type="ECO:0000256" key="1">
    <source>
        <dbReference type="ARBA" id="ARBA00023125"/>
    </source>
</evidence>
<dbReference type="InterPro" id="IPR050109">
    <property type="entry name" value="HTH-type_TetR-like_transc_reg"/>
</dbReference>
<dbReference type="InterPro" id="IPR036271">
    <property type="entry name" value="Tet_transcr_reg_TetR-rel_C_sf"/>
</dbReference>
<dbReference type="PANTHER" id="PTHR30055">
    <property type="entry name" value="HTH-TYPE TRANSCRIPTIONAL REGULATOR RUTR"/>
    <property type="match status" value="1"/>
</dbReference>